<dbReference type="EMBL" id="CM051394">
    <property type="protein sequence ID" value="KAJ4729922.1"/>
    <property type="molecule type" value="Genomic_DNA"/>
</dbReference>
<accession>A0ACC1Z1Z7</accession>
<organism evidence="1 2">
    <name type="scientific">Melia azedarach</name>
    <name type="common">Chinaberry tree</name>
    <dbReference type="NCBI Taxonomy" id="155640"/>
    <lineage>
        <taxon>Eukaryota</taxon>
        <taxon>Viridiplantae</taxon>
        <taxon>Streptophyta</taxon>
        <taxon>Embryophyta</taxon>
        <taxon>Tracheophyta</taxon>
        <taxon>Spermatophyta</taxon>
        <taxon>Magnoliopsida</taxon>
        <taxon>eudicotyledons</taxon>
        <taxon>Gunneridae</taxon>
        <taxon>Pentapetalae</taxon>
        <taxon>rosids</taxon>
        <taxon>malvids</taxon>
        <taxon>Sapindales</taxon>
        <taxon>Meliaceae</taxon>
        <taxon>Melia</taxon>
    </lineage>
</organism>
<comment type="caution">
    <text evidence="1">The sequence shown here is derived from an EMBL/GenBank/DDBJ whole genome shotgun (WGS) entry which is preliminary data.</text>
</comment>
<evidence type="ECO:0000313" key="1">
    <source>
        <dbReference type="EMBL" id="KAJ4729922.1"/>
    </source>
</evidence>
<name>A0ACC1Z1Z7_MELAZ</name>
<reference evidence="1 2" key="1">
    <citation type="journal article" date="2023" name="Science">
        <title>Complex scaffold remodeling in plant triterpene biosynthesis.</title>
        <authorList>
            <person name="De La Pena R."/>
            <person name="Hodgson H."/>
            <person name="Liu J.C."/>
            <person name="Stephenson M.J."/>
            <person name="Martin A.C."/>
            <person name="Owen C."/>
            <person name="Harkess A."/>
            <person name="Leebens-Mack J."/>
            <person name="Jimenez L.E."/>
            <person name="Osbourn A."/>
            <person name="Sattely E.S."/>
        </authorList>
    </citation>
    <scope>NUCLEOTIDE SEQUENCE [LARGE SCALE GENOMIC DNA]</scope>
    <source>
        <strain evidence="2">cv. JPN11</strain>
        <tissue evidence="1">Leaf</tissue>
    </source>
</reference>
<sequence length="328" mass="37553">MEFNLEDPFTNFQDFINDEAEATEPLFLIESDHMPSENYIRSLKSRDLDVSLRQLAISSILQCSCKFDPLLSYLAVNYLDRFLSSLEMQQPKPWMLRLLAVSCLSLAAKMRKMEFSLTDFQAAEGLIFDTQTIQRMEYLILGALKWRMRSITPFSFISLFIDLLKLKDPPLEQALKNRATEIILKAQYDIKLLEFKPSVIAASALLSASRELFPLQFSCFRKALITSCSYVNKENMLQCYNAMEDIISMEGYYESGFDTVSSSDTPVNVLDRRFSSSESDKTSVITTTTNTITTTNTTKLSPERDTKRRKVSGYCNNRSIQLSQIQQC</sequence>
<protein>
    <submittedName>
        <fullName evidence="1">Cyclin</fullName>
    </submittedName>
</protein>
<evidence type="ECO:0000313" key="2">
    <source>
        <dbReference type="Proteomes" id="UP001164539"/>
    </source>
</evidence>
<proteinExistence type="predicted"/>
<dbReference type="Proteomes" id="UP001164539">
    <property type="component" value="Chromosome 1"/>
</dbReference>
<keyword evidence="2" id="KW-1185">Reference proteome</keyword>
<gene>
    <name evidence="1" type="ORF">OWV82_002627</name>
</gene>